<sequence>MNRTQAAEFKYLMAFLLTIIVVTALLWGVMELSAPNSAKRPKLKKVAAKNLAPAKDVEIEKVPIVSESFETYQFKDPFQPLSEDALPEENKVPPEVSSGTGDDTGTDTGTDTG</sequence>
<dbReference type="EMBL" id="LAZR01005746">
    <property type="protein sequence ID" value="KKM97442.1"/>
    <property type="molecule type" value="Genomic_DNA"/>
</dbReference>
<protein>
    <submittedName>
        <fullName evidence="3">Uncharacterized protein</fullName>
    </submittedName>
</protein>
<name>A0A0F9PW57_9ZZZZ</name>
<evidence type="ECO:0000313" key="3">
    <source>
        <dbReference type="EMBL" id="KKM97442.1"/>
    </source>
</evidence>
<dbReference type="AlphaFoldDB" id="A0A0F9PW57"/>
<keyword evidence="2" id="KW-1133">Transmembrane helix</keyword>
<feature type="non-terminal residue" evidence="3">
    <location>
        <position position="113"/>
    </location>
</feature>
<proteinExistence type="predicted"/>
<keyword evidence="2" id="KW-0472">Membrane</keyword>
<feature type="compositionally biased region" description="Low complexity" evidence="1">
    <location>
        <begin position="99"/>
        <end position="113"/>
    </location>
</feature>
<accession>A0A0F9PW57</accession>
<keyword evidence="2" id="KW-0812">Transmembrane</keyword>
<feature type="transmembrane region" description="Helical" evidence="2">
    <location>
        <begin position="12"/>
        <end position="30"/>
    </location>
</feature>
<organism evidence="3">
    <name type="scientific">marine sediment metagenome</name>
    <dbReference type="NCBI Taxonomy" id="412755"/>
    <lineage>
        <taxon>unclassified sequences</taxon>
        <taxon>metagenomes</taxon>
        <taxon>ecological metagenomes</taxon>
    </lineage>
</organism>
<evidence type="ECO:0000256" key="1">
    <source>
        <dbReference type="SAM" id="MobiDB-lite"/>
    </source>
</evidence>
<reference evidence="3" key="1">
    <citation type="journal article" date="2015" name="Nature">
        <title>Complex archaea that bridge the gap between prokaryotes and eukaryotes.</title>
        <authorList>
            <person name="Spang A."/>
            <person name="Saw J.H."/>
            <person name="Jorgensen S.L."/>
            <person name="Zaremba-Niedzwiedzka K."/>
            <person name="Martijn J."/>
            <person name="Lind A.E."/>
            <person name="van Eijk R."/>
            <person name="Schleper C."/>
            <person name="Guy L."/>
            <person name="Ettema T.J."/>
        </authorList>
    </citation>
    <scope>NUCLEOTIDE SEQUENCE</scope>
</reference>
<comment type="caution">
    <text evidence="3">The sequence shown here is derived from an EMBL/GenBank/DDBJ whole genome shotgun (WGS) entry which is preliminary data.</text>
</comment>
<evidence type="ECO:0000256" key="2">
    <source>
        <dbReference type="SAM" id="Phobius"/>
    </source>
</evidence>
<gene>
    <name evidence="3" type="ORF">LCGC14_1167900</name>
</gene>
<feature type="region of interest" description="Disordered" evidence="1">
    <location>
        <begin position="80"/>
        <end position="113"/>
    </location>
</feature>